<dbReference type="SMART" id="SM00020">
    <property type="entry name" value="Tryp_SPc"/>
    <property type="match status" value="1"/>
</dbReference>
<evidence type="ECO:0000256" key="4">
    <source>
        <dbReference type="ARBA" id="ARBA00022670"/>
    </source>
</evidence>
<comment type="similarity">
    <text evidence="2">Belongs to the peptidase S1 family.</text>
</comment>
<dbReference type="EC" id="3.4.21.1" evidence="8"/>
<dbReference type="Gene3D" id="2.40.10.10">
    <property type="entry name" value="Trypsin-like serine proteases"/>
    <property type="match status" value="2"/>
</dbReference>
<dbReference type="GO" id="GO:0004252">
    <property type="term" value="F:serine-type endopeptidase activity"/>
    <property type="evidence" value="ECO:0007669"/>
    <property type="project" value="UniProtKB-EC"/>
</dbReference>
<evidence type="ECO:0000256" key="12">
    <source>
        <dbReference type="SAM" id="SignalP"/>
    </source>
</evidence>
<keyword evidence="6 11" id="KW-0720">Serine protease</keyword>
<dbReference type="SUPFAM" id="SSF50494">
    <property type="entry name" value="Trypsin-like serine proteases"/>
    <property type="match status" value="1"/>
</dbReference>
<name>A0A834UGX0_VESPE</name>
<evidence type="ECO:0000256" key="8">
    <source>
        <dbReference type="ARBA" id="ARBA00044036"/>
    </source>
</evidence>
<keyword evidence="15" id="KW-1185">Reference proteome</keyword>
<dbReference type="PROSITE" id="PS00134">
    <property type="entry name" value="TRYPSIN_HIS"/>
    <property type="match status" value="1"/>
</dbReference>
<evidence type="ECO:0000313" key="14">
    <source>
        <dbReference type="EMBL" id="KAF7438724.1"/>
    </source>
</evidence>
<feature type="chain" id="PRO_5032558866" description="Chymotrypsin-2" evidence="12">
    <location>
        <begin position="21"/>
        <end position="257"/>
    </location>
</feature>
<keyword evidence="5 11" id="KW-0378">Hydrolase</keyword>
<dbReference type="GO" id="GO:0005576">
    <property type="term" value="C:extracellular region"/>
    <property type="evidence" value="ECO:0007669"/>
    <property type="project" value="UniProtKB-SubCell"/>
</dbReference>
<evidence type="ECO:0000256" key="7">
    <source>
        <dbReference type="ARBA" id="ARBA00023157"/>
    </source>
</evidence>
<dbReference type="PROSITE" id="PS50240">
    <property type="entry name" value="TRYPSIN_DOM"/>
    <property type="match status" value="1"/>
</dbReference>
<proteinExistence type="inferred from homology"/>
<evidence type="ECO:0000256" key="11">
    <source>
        <dbReference type="RuleBase" id="RU363034"/>
    </source>
</evidence>
<dbReference type="InterPro" id="IPR009003">
    <property type="entry name" value="Peptidase_S1_PA"/>
</dbReference>
<dbReference type="InterPro" id="IPR033116">
    <property type="entry name" value="TRYPSIN_SER"/>
</dbReference>
<keyword evidence="7" id="KW-1015">Disulfide bond</keyword>
<dbReference type="PANTHER" id="PTHR24276:SF96">
    <property type="entry name" value="PEPTIDASE S1 DOMAIN-CONTAINING PROTEIN"/>
    <property type="match status" value="1"/>
</dbReference>
<dbReference type="InterPro" id="IPR018114">
    <property type="entry name" value="TRYPSIN_HIS"/>
</dbReference>
<keyword evidence="4 11" id="KW-0645">Protease</keyword>
<dbReference type="Proteomes" id="UP000600918">
    <property type="component" value="Unassembled WGS sequence"/>
</dbReference>
<accession>A0A834UGX0</accession>
<evidence type="ECO:0000256" key="6">
    <source>
        <dbReference type="ARBA" id="ARBA00022825"/>
    </source>
</evidence>
<evidence type="ECO:0000256" key="2">
    <source>
        <dbReference type="ARBA" id="ARBA00007664"/>
    </source>
</evidence>
<dbReference type="InterPro" id="IPR043504">
    <property type="entry name" value="Peptidase_S1_PA_chymotrypsin"/>
</dbReference>
<dbReference type="PRINTS" id="PR00722">
    <property type="entry name" value="CHYMOTRYPSIN"/>
</dbReference>
<feature type="signal peptide" evidence="12">
    <location>
        <begin position="1"/>
        <end position="20"/>
    </location>
</feature>
<evidence type="ECO:0000256" key="10">
    <source>
        <dbReference type="ARBA" id="ARBA00075128"/>
    </source>
</evidence>
<comment type="subcellular location">
    <subcellularLocation>
        <location evidence="1">Secreted</location>
        <location evidence="1">Extracellular space</location>
    </subcellularLocation>
</comment>
<dbReference type="FunFam" id="2.40.10.10:FF:000047">
    <property type="entry name" value="Trypsin eta"/>
    <property type="match status" value="1"/>
</dbReference>
<dbReference type="InterPro" id="IPR050430">
    <property type="entry name" value="Peptidase_S1"/>
</dbReference>
<feature type="domain" description="Peptidase S1" evidence="13">
    <location>
        <begin position="26"/>
        <end position="257"/>
    </location>
</feature>
<dbReference type="AlphaFoldDB" id="A0A834UGX0"/>
<keyword evidence="12" id="KW-0732">Signal</keyword>
<evidence type="ECO:0000256" key="5">
    <source>
        <dbReference type="ARBA" id="ARBA00022801"/>
    </source>
</evidence>
<evidence type="ECO:0000259" key="13">
    <source>
        <dbReference type="PROSITE" id="PS50240"/>
    </source>
</evidence>
<protein>
    <recommendedName>
        <fullName evidence="9">Chymotrypsin-2</fullName>
        <ecNumber evidence="8">3.4.21.1</ecNumber>
    </recommendedName>
    <alternativeName>
        <fullName evidence="10">Chymotrypsin II</fullName>
    </alternativeName>
</protein>
<dbReference type="PROSITE" id="PS00135">
    <property type="entry name" value="TRYPSIN_SER"/>
    <property type="match status" value="1"/>
</dbReference>
<dbReference type="InterPro" id="IPR001254">
    <property type="entry name" value="Trypsin_dom"/>
</dbReference>
<evidence type="ECO:0000256" key="9">
    <source>
        <dbReference type="ARBA" id="ARBA00074500"/>
    </source>
</evidence>
<evidence type="ECO:0000256" key="1">
    <source>
        <dbReference type="ARBA" id="ARBA00004239"/>
    </source>
</evidence>
<evidence type="ECO:0000256" key="3">
    <source>
        <dbReference type="ARBA" id="ARBA00022525"/>
    </source>
</evidence>
<gene>
    <name evidence="14" type="ORF">H0235_001115</name>
</gene>
<sequence length="257" mass="28032">MTMQAFTTLLILFLATAAYGVPTGRVVGGTDAPVGKYPYQVSLRAPRHFCGGSIISKRYVLTAAHCLVGYVYLTCSNHLIVQKSVERVTVHAGSVHLDQEEAVYTAEELIVNKNYNPFKFTNDIGLIRVSEDITFTRLVQPVKLPVSNTIKAGDAVVLTGWGRIYLNGPIPNNLQQITLAIVNQQTCKAKHWGLTNTHICTFTKRGEGACHGDSGGPLVANGVQIGIVSYGHPCALGSPDVFTRVYSFLNWIRDNQL</sequence>
<dbReference type="Pfam" id="PF00089">
    <property type="entry name" value="Trypsin"/>
    <property type="match status" value="1"/>
</dbReference>
<dbReference type="CDD" id="cd00190">
    <property type="entry name" value="Tryp_SPc"/>
    <property type="match status" value="1"/>
</dbReference>
<organism evidence="14 15">
    <name type="scientific">Vespula pensylvanica</name>
    <name type="common">Western yellow jacket</name>
    <name type="synonym">Wasp</name>
    <dbReference type="NCBI Taxonomy" id="30213"/>
    <lineage>
        <taxon>Eukaryota</taxon>
        <taxon>Metazoa</taxon>
        <taxon>Ecdysozoa</taxon>
        <taxon>Arthropoda</taxon>
        <taxon>Hexapoda</taxon>
        <taxon>Insecta</taxon>
        <taxon>Pterygota</taxon>
        <taxon>Neoptera</taxon>
        <taxon>Endopterygota</taxon>
        <taxon>Hymenoptera</taxon>
        <taxon>Apocrita</taxon>
        <taxon>Aculeata</taxon>
        <taxon>Vespoidea</taxon>
        <taxon>Vespidae</taxon>
        <taxon>Vespinae</taxon>
        <taxon>Vespula</taxon>
    </lineage>
</organism>
<dbReference type="GO" id="GO:0016485">
    <property type="term" value="P:protein processing"/>
    <property type="evidence" value="ECO:0007669"/>
    <property type="project" value="UniProtKB-ARBA"/>
</dbReference>
<dbReference type="PANTHER" id="PTHR24276">
    <property type="entry name" value="POLYSERASE-RELATED"/>
    <property type="match status" value="1"/>
</dbReference>
<dbReference type="EMBL" id="JACSDY010000001">
    <property type="protein sequence ID" value="KAF7438724.1"/>
    <property type="molecule type" value="Genomic_DNA"/>
</dbReference>
<reference evidence="14" key="1">
    <citation type="journal article" date="2020" name="G3 (Bethesda)">
        <title>High-Quality Assemblies for Three Invasive Social Wasps from the &lt;i&gt;Vespula&lt;/i&gt; Genus.</title>
        <authorList>
            <person name="Harrop T.W.R."/>
            <person name="Guhlin J."/>
            <person name="McLaughlin G.M."/>
            <person name="Permina E."/>
            <person name="Stockwell P."/>
            <person name="Gilligan J."/>
            <person name="Le Lec M.F."/>
            <person name="Gruber M.A.M."/>
            <person name="Quinn O."/>
            <person name="Lovegrove M."/>
            <person name="Duncan E.J."/>
            <person name="Remnant E.J."/>
            <person name="Van Eeckhoven J."/>
            <person name="Graham B."/>
            <person name="Knapp R.A."/>
            <person name="Langford K.W."/>
            <person name="Kronenberg Z."/>
            <person name="Press M.O."/>
            <person name="Eacker S.M."/>
            <person name="Wilson-Rankin E.E."/>
            <person name="Purcell J."/>
            <person name="Lester P.J."/>
            <person name="Dearden P.K."/>
        </authorList>
    </citation>
    <scope>NUCLEOTIDE SEQUENCE</scope>
    <source>
        <strain evidence="14">Volc-1</strain>
    </source>
</reference>
<evidence type="ECO:0000313" key="15">
    <source>
        <dbReference type="Proteomes" id="UP000600918"/>
    </source>
</evidence>
<keyword evidence="3" id="KW-0964">Secreted</keyword>
<comment type="caution">
    <text evidence="14">The sequence shown here is derived from an EMBL/GenBank/DDBJ whole genome shotgun (WGS) entry which is preliminary data.</text>
</comment>
<dbReference type="InterPro" id="IPR001314">
    <property type="entry name" value="Peptidase_S1A"/>
</dbReference>